<keyword evidence="6" id="KW-1185">Reference proteome</keyword>
<dbReference type="GO" id="GO:0005525">
    <property type="term" value="F:GTP binding"/>
    <property type="evidence" value="ECO:0007669"/>
    <property type="project" value="UniProtKB-KW"/>
</dbReference>
<dbReference type="GO" id="GO:0003924">
    <property type="term" value="F:GTPase activity"/>
    <property type="evidence" value="ECO:0007669"/>
    <property type="project" value="InterPro"/>
</dbReference>
<comment type="similarity">
    <text evidence="1">Belongs to the small GTPase superfamily. Rab family.</text>
</comment>
<evidence type="ECO:0000313" key="6">
    <source>
        <dbReference type="Proteomes" id="UP001291623"/>
    </source>
</evidence>
<comment type="caution">
    <text evidence="5">The sequence shown here is derived from an EMBL/GenBank/DDBJ whole genome shotgun (WGS) entry which is preliminary data.</text>
</comment>
<dbReference type="Gene3D" id="3.40.50.300">
    <property type="entry name" value="P-loop containing nucleotide triphosphate hydrolases"/>
    <property type="match status" value="1"/>
</dbReference>
<evidence type="ECO:0000256" key="3">
    <source>
        <dbReference type="ARBA" id="ARBA00023134"/>
    </source>
</evidence>
<dbReference type="Pfam" id="PF00071">
    <property type="entry name" value="Ras"/>
    <property type="match status" value="1"/>
</dbReference>
<feature type="compositionally biased region" description="Low complexity" evidence="4">
    <location>
        <begin position="55"/>
        <end position="65"/>
    </location>
</feature>
<dbReference type="SMART" id="SM00175">
    <property type="entry name" value="RAB"/>
    <property type="match status" value="1"/>
</dbReference>
<protein>
    <submittedName>
        <fullName evidence="5">Uncharacterized protein</fullName>
    </submittedName>
</protein>
<evidence type="ECO:0000256" key="4">
    <source>
        <dbReference type="SAM" id="MobiDB-lite"/>
    </source>
</evidence>
<sequence length="252" mass="29084">MDDEDKEYLRKLNEHKYKEELKKIKEEESVLKEFQQQMANPNKLDQEKKNLETTLSSNPSSNSLSRQAKLIATGIKRKSEKKDEDVSEKRSKKDEGSSEKKEDKEKNNDEEKKNEEDKNKDDNNEDDDDKNKSEDKKVVIEDIEKHSALKVLGVLPGISSYFSDSSASDRSSDDNEDHANEDVEKMLLGNKCDMTDFRVIPKERGEAIAREHAITFMETSAKANINIETAFMHLTESFHTLDYSTEKRLEID</sequence>
<dbReference type="AlphaFoldDB" id="A0AAE1UTW0"/>
<dbReference type="InterPro" id="IPR050305">
    <property type="entry name" value="Small_GTPase_Rab"/>
</dbReference>
<dbReference type="SMART" id="SM00173">
    <property type="entry name" value="RAS"/>
    <property type="match status" value="1"/>
</dbReference>
<dbReference type="PRINTS" id="PR00449">
    <property type="entry name" value="RASTRNSFRMNG"/>
</dbReference>
<feature type="compositionally biased region" description="Basic and acidic residues" evidence="4">
    <location>
        <begin position="80"/>
        <end position="122"/>
    </location>
</feature>
<name>A0AAE1UTW0_9SOLA</name>
<keyword evidence="2" id="KW-0547">Nucleotide-binding</keyword>
<gene>
    <name evidence="5" type="ORF">RND71_043309</name>
</gene>
<evidence type="ECO:0000256" key="2">
    <source>
        <dbReference type="ARBA" id="ARBA00022741"/>
    </source>
</evidence>
<feature type="region of interest" description="Disordered" evidence="4">
    <location>
        <begin position="33"/>
        <end position="133"/>
    </location>
</feature>
<keyword evidence="3" id="KW-0342">GTP-binding</keyword>
<organism evidence="5 6">
    <name type="scientific">Anisodus tanguticus</name>
    <dbReference type="NCBI Taxonomy" id="243964"/>
    <lineage>
        <taxon>Eukaryota</taxon>
        <taxon>Viridiplantae</taxon>
        <taxon>Streptophyta</taxon>
        <taxon>Embryophyta</taxon>
        <taxon>Tracheophyta</taxon>
        <taxon>Spermatophyta</taxon>
        <taxon>Magnoliopsida</taxon>
        <taxon>eudicotyledons</taxon>
        <taxon>Gunneridae</taxon>
        <taxon>Pentapetalae</taxon>
        <taxon>asterids</taxon>
        <taxon>lamiids</taxon>
        <taxon>Solanales</taxon>
        <taxon>Solanaceae</taxon>
        <taxon>Solanoideae</taxon>
        <taxon>Hyoscyameae</taxon>
        <taxon>Anisodus</taxon>
    </lineage>
</organism>
<dbReference type="SUPFAM" id="SSF52540">
    <property type="entry name" value="P-loop containing nucleoside triphosphate hydrolases"/>
    <property type="match status" value="1"/>
</dbReference>
<evidence type="ECO:0000256" key="1">
    <source>
        <dbReference type="ARBA" id="ARBA00006270"/>
    </source>
</evidence>
<dbReference type="PANTHER" id="PTHR47980">
    <property type="entry name" value="LD44762P"/>
    <property type="match status" value="1"/>
</dbReference>
<dbReference type="InterPro" id="IPR001806">
    <property type="entry name" value="Small_GTPase"/>
</dbReference>
<reference evidence="5" key="1">
    <citation type="submission" date="2023-12" db="EMBL/GenBank/DDBJ databases">
        <title>Genome assembly of Anisodus tanguticus.</title>
        <authorList>
            <person name="Wang Y.-J."/>
        </authorList>
    </citation>
    <scope>NUCLEOTIDE SEQUENCE</scope>
    <source>
        <strain evidence="5">KB-2021</strain>
        <tissue evidence="5">Leaf</tissue>
    </source>
</reference>
<proteinExistence type="inferred from homology"/>
<dbReference type="Proteomes" id="UP001291623">
    <property type="component" value="Unassembled WGS sequence"/>
</dbReference>
<dbReference type="EMBL" id="JAVYJV010000048">
    <property type="protein sequence ID" value="KAK4337210.1"/>
    <property type="molecule type" value="Genomic_DNA"/>
</dbReference>
<dbReference type="InterPro" id="IPR027417">
    <property type="entry name" value="P-loop_NTPase"/>
</dbReference>
<evidence type="ECO:0000313" key="5">
    <source>
        <dbReference type="EMBL" id="KAK4337210.1"/>
    </source>
</evidence>
<accession>A0AAE1UTW0</accession>